<reference evidence="2" key="1">
    <citation type="submission" date="2021-12" db="EMBL/GenBank/DDBJ databases">
        <title>Comparative genomics, transcriptomics and evolutionary studies reveal genomic signatures of adaptation to plant cell wall in hemibiotrophic fungi.</title>
        <authorList>
            <consortium name="DOE Joint Genome Institute"/>
            <person name="Baroncelli R."/>
            <person name="Diaz J.F."/>
            <person name="Benocci T."/>
            <person name="Peng M."/>
            <person name="Battaglia E."/>
            <person name="Haridas S."/>
            <person name="Andreopoulos W."/>
            <person name="Labutti K."/>
            <person name="Pangilinan J."/>
            <person name="Floch G.L."/>
            <person name="Makela M.R."/>
            <person name="Henrissat B."/>
            <person name="Grigoriev I.V."/>
            <person name="Crouch J.A."/>
            <person name="De Vries R.P."/>
            <person name="Sukno S.A."/>
            <person name="Thon M.R."/>
        </authorList>
    </citation>
    <scope>NUCLEOTIDE SEQUENCE</scope>
    <source>
        <strain evidence="2">CBS 112980</strain>
    </source>
</reference>
<protein>
    <submittedName>
        <fullName evidence="2">Uncharacterized protein</fullName>
    </submittedName>
</protein>
<evidence type="ECO:0000313" key="2">
    <source>
        <dbReference type="EMBL" id="KAK1725291.1"/>
    </source>
</evidence>
<keyword evidence="3" id="KW-1185">Reference proteome</keyword>
<sequence length="62" mass="6621">MDCSKPTKSQPWKRTWPPQTQDAATRGATAGVDYGAKRGEVVVVDGTSANLKPLHGPVSDKK</sequence>
<dbReference type="GeneID" id="85392089"/>
<dbReference type="AlphaFoldDB" id="A0AAD8UQ25"/>
<feature type="compositionally biased region" description="Polar residues" evidence="1">
    <location>
        <begin position="1"/>
        <end position="23"/>
    </location>
</feature>
<dbReference type="EMBL" id="JAHMHS010000043">
    <property type="protein sequence ID" value="KAK1725291.1"/>
    <property type="molecule type" value="Genomic_DNA"/>
</dbReference>
<comment type="caution">
    <text evidence="2">The sequence shown here is derived from an EMBL/GenBank/DDBJ whole genome shotgun (WGS) entry which is preliminary data.</text>
</comment>
<accession>A0AAD8UQ25</accession>
<evidence type="ECO:0000313" key="3">
    <source>
        <dbReference type="Proteomes" id="UP001244207"/>
    </source>
</evidence>
<evidence type="ECO:0000256" key="1">
    <source>
        <dbReference type="SAM" id="MobiDB-lite"/>
    </source>
</evidence>
<dbReference type="RefSeq" id="XP_060365346.1">
    <property type="nucleotide sequence ID" value="XM_060508190.1"/>
</dbReference>
<proteinExistence type="predicted"/>
<dbReference type="Proteomes" id="UP001244207">
    <property type="component" value="Unassembled WGS sequence"/>
</dbReference>
<gene>
    <name evidence="2" type="ORF">BDZ83DRAFT_620371</name>
</gene>
<organism evidence="2 3">
    <name type="scientific">Glomerella acutata</name>
    <name type="common">Colletotrichum acutatum</name>
    <dbReference type="NCBI Taxonomy" id="27357"/>
    <lineage>
        <taxon>Eukaryota</taxon>
        <taxon>Fungi</taxon>
        <taxon>Dikarya</taxon>
        <taxon>Ascomycota</taxon>
        <taxon>Pezizomycotina</taxon>
        <taxon>Sordariomycetes</taxon>
        <taxon>Hypocreomycetidae</taxon>
        <taxon>Glomerellales</taxon>
        <taxon>Glomerellaceae</taxon>
        <taxon>Colletotrichum</taxon>
        <taxon>Colletotrichum acutatum species complex</taxon>
    </lineage>
</organism>
<name>A0AAD8UQ25_GLOAC</name>
<feature type="region of interest" description="Disordered" evidence="1">
    <location>
        <begin position="1"/>
        <end position="34"/>
    </location>
</feature>